<organism evidence="2 3">
    <name type="scientific">Marinicella sediminis</name>
    <dbReference type="NCBI Taxonomy" id="1792834"/>
    <lineage>
        <taxon>Bacteria</taxon>
        <taxon>Pseudomonadati</taxon>
        <taxon>Pseudomonadota</taxon>
        <taxon>Gammaproteobacteria</taxon>
        <taxon>Lysobacterales</taxon>
        <taxon>Marinicellaceae</taxon>
        <taxon>Marinicella</taxon>
    </lineage>
</organism>
<proteinExistence type="predicted"/>
<reference evidence="3" key="1">
    <citation type="journal article" date="2019" name="Int. J. Syst. Evol. Microbiol.">
        <title>The Global Catalogue of Microorganisms (GCM) 10K type strain sequencing project: providing services to taxonomists for standard genome sequencing and annotation.</title>
        <authorList>
            <consortium name="The Broad Institute Genomics Platform"/>
            <consortium name="The Broad Institute Genome Sequencing Center for Infectious Disease"/>
            <person name="Wu L."/>
            <person name="Ma J."/>
        </authorList>
    </citation>
    <scope>NUCLEOTIDE SEQUENCE [LARGE SCALE GENOMIC DNA]</scope>
    <source>
        <strain evidence="3">KCTC 42953</strain>
    </source>
</reference>
<feature type="chain" id="PRO_5045337203" evidence="1">
    <location>
        <begin position="24"/>
        <end position="83"/>
    </location>
</feature>
<dbReference type="Proteomes" id="UP001595533">
    <property type="component" value="Unassembled WGS sequence"/>
</dbReference>
<keyword evidence="3" id="KW-1185">Reference proteome</keyword>
<protein>
    <submittedName>
        <fullName evidence="2">Uncharacterized protein</fullName>
    </submittedName>
</protein>
<gene>
    <name evidence="2" type="ORF">ACFODZ_12040</name>
</gene>
<dbReference type="EMBL" id="JBHRTS010000006">
    <property type="protein sequence ID" value="MFC3194972.1"/>
    <property type="molecule type" value="Genomic_DNA"/>
</dbReference>
<dbReference type="RefSeq" id="WP_157892882.1">
    <property type="nucleotide sequence ID" value="NZ_JBHRTS010000006.1"/>
</dbReference>
<keyword evidence="1" id="KW-0732">Signal</keyword>
<name>A0ABV7JCS4_9GAMM</name>
<comment type="caution">
    <text evidence="2">The sequence shown here is derived from an EMBL/GenBank/DDBJ whole genome shotgun (WGS) entry which is preliminary data.</text>
</comment>
<evidence type="ECO:0000313" key="3">
    <source>
        <dbReference type="Proteomes" id="UP001595533"/>
    </source>
</evidence>
<accession>A0ABV7JCS4</accession>
<evidence type="ECO:0000313" key="2">
    <source>
        <dbReference type="EMBL" id="MFC3194972.1"/>
    </source>
</evidence>
<feature type="signal peptide" evidence="1">
    <location>
        <begin position="1"/>
        <end position="23"/>
    </location>
</feature>
<evidence type="ECO:0000256" key="1">
    <source>
        <dbReference type="SAM" id="SignalP"/>
    </source>
</evidence>
<sequence>MKPGYIKMLLRLALCVMAWSLWAQDYAITKKVVGSGHQASGGSYSLQGSSGQTVVGQSDGNDFEVSAGYWQRNQDLIFKDDYE</sequence>